<gene>
    <name evidence="2" type="ORF">G5I_04294</name>
</gene>
<evidence type="ECO:0000313" key="2">
    <source>
        <dbReference type="EMBL" id="EGI67138.1"/>
    </source>
</evidence>
<evidence type="ECO:0000256" key="1">
    <source>
        <dbReference type="SAM" id="MobiDB-lite"/>
    </source>
</evidence>
<dbReference type="EMBL" id="GL888115">
    <property type="protein sequence ID" value="EGI67138.1"/>
    <property type="molecule type" value="Genomic_DNA"/>
</dbReference>
<accession>F4WF87</accession>
<reference evidence="2" key="1">
    <citation type="submission" date="2011-02" db="EMBL/GenBank/DDBJ databases">
        <title>The genome of the leaf-cutting ant Acromyrmex echinatior suggests key adaptations to social evolution and fungus farming.</title>
        <authorList>
            <person name="Nygaard S."/>
            <person name="Zhang G."/>
        </authorList>
    </citation>
    <scope>NUCLEOTIDE SEQUENCE</scope>
</reference>
<protein>
    <submittedName>
        <fullName evidence="2">Uncharacterized protein</fullName>
    </submittedName>
</protein>
<proteinExistence type="predicted"/>
<dbReference type="AlphaFoldDB" id="F4WF87"/>
<dbReference type="InParanoid" id="F4WF87"/>
<organism evidence="3">
    <name type="scientific">Acromyrmex echinatior</name>
    <name type="common">Panamanian leafcutter ant</name>
    <name type="synonym">Acromyrmex octospinosus echinatior</name>
    <dbReference type="NCBI Taxonomy" id="103372"/>
    <lineage>
        <taxon>Eukaryota</taxon>
        <taxon>Metazoa</taxon>
        <taxon>Ecdysozoa</taxon>
        <taxon>Arthropoda</taxon>
        <taxon>Hexapoda</taxon>
        <taxon>Insecta</taxon>
        <taxon>Pterygota</taxon>
        <taxon>Neoptera</taxon>
        <taxon>Endopterygota</taxon>
        <taxon>Hymenoptera</taxon>
        <taxon>Apocrita</taxon>
        <taxon>Aculeata</taxon>
        <taxon>Formicoidea</taxon>
        <taxon>Formicidae</taxon>
        <taxon>Myrmicinae</taxon>
        <taxon>Acromyrmex</taxon>
    </lineage>
</organism>
<evidence type="ECO:0000313" key="3">
    <source>
        <dbReference type="Proteomes" id="UP000007755"/>
    </source>
</evidence>
<feature type="compositionally biased region" description="Basic residues" evidence="1">
    <location>
        <begin position="48"/>
        <end position="70"/>
    </location>
</feature>
<feature type="compositionally biased region" description="Basic and acidic residues" evidence="1">
    <location>
        <begin position="9"/>
        <end position="23"/>
    </location>
</feature>
<name>F4WF87_ACREC</name>
<dbReference type="Proteomes" id="UP000007755">
    <property type="component" value="Unassembled WGS sequence"/>
</dbReference>
<sequence length="170" mass="19477">MVTVVSEGRNPRWKERRMEDKSRPTLAEAAGTRTSGVENEQRLGGWVKGKRGGGPGKKRDRRGRKQRTGHRFQAGRPPHSSNHVATPIEKIVLELIRSVLQVMGSTFINVVYKNPLNVDLQFIYIKLDMTYFNDLEAKWKFRGWRLFQMLEKTFSKPSGTKSTPIKYTSG</sequence>
<keyword evidence="3" id="KW-1185">Reference proteome</keyword>
<feature type="region of interest" description="Disordered" evidence="1">
    <location>
        <begin position="1"/>
        <end position="83"/>
    </location>
</feature>